<evidence type="ECO:0000313" key="3">
    <source>
        <dbReference type="EnsemblProtists" id="EKX41059"/>
    </source>
</evidence>
<feature type="transmembrane region" description="Helical" evidence="1">
    <location>
        <begin position="924"/>
        <end position="941"/>
    </location>
</feature>
<feature type="transmembrane region" description="Helical" evidence="1">
    <location>
        <begin position="143"/>
        <end position="161"/>
    </location>
</feature>
<dbReference type="AlphaFoldDB" id="L1IYS9"/>
<name>L1IYS9_GUITC</name>
<feature type="transmembrane region" description="Helical" evidence="1">
    <location>
        <begin position="173"/>
        <end position="192"/>
    </location>
</feature>
<organism evidence="2">
    <name type="scientific">Guillardia theta (strain CCMP2712)</name>
    <name type="common">Cryptophyte</name>
    <dbReference type="NCBI Taxonomy" id="905079"/>
    <lineage>
        <taxon>Eukaryota</taxon>
        <taxon>Cryptophyceae</taxon>
        <taxon>Pyrenomonadales</taxon>
        <taxon>Geminigeraceae</taxon>
        <taxon>Guillardia</taxon>
    </lineage>
</organism>
<dbReference type="RefSeq" id="XP_005828039.1">
    <property type="nucleotide sequence ID" value="XM_005827982.1"/>
</dbReference>
<feature type="transmembrane region" description="Helical" evidence="1">
    <location>
        <begin position="72"/>
        <end position="95"/>
    </location>
</feature>
<evidence type="ECO:0000313" key="4">
    <source>
        <dbReference type="Proteomes" id="UP000011087"/>
    </source>
</evidence>
<feature type="transmembrane region" description="Helical" evidence="1">
    <location>
        <begin position="641"/>
        <end position="658"/>
    </location>
</feature>
<keyword evidence="1" id="KW-1133">Transmembrane helix</keyword>
<dbReference type="EMBL" id="JH993026">
    <property type="protein sequence ID" value="EKX41059.1"/>
    <property type="molecule type" value="Genomic_DNA"/>
</dbReference>
<dbReference type="HOGENOM" id="CLU_005527_0_0_1"/>
<evidence type="ECO:0000313" key="2">
    <source>
        <dbReference type="EMBL" id="EKX41059.1"/>
    </source>
</evidence>
<keyword evidence="4" id="KW-1185">Reference proteome</keyword>
<protein>
    <submittedName>
        <fullName evidence="2 3">Uncharacterized protein</fullName>
    </submittedName>
</protein>
<gene>
    <name evidence="2" type="ORF">GUITHDRAFT_112795</name>
</gene>
<keyword evidence="1" id="KW-0472">Membrane</keyword>
<proteinExistence type="predicted"/>
<reference evidence="3" key="3">
    <citation type="submission" date="2015-06" db="UniProtKB">
        <authorList>
            <consortium name="EnsemblProtists"/>
        </authorList>
    </citation>
    <scope>IDENTIFICATION</scope>
</reference>
<reference evidence="4" key="2">
    <citation type="submission" date="2012-11" db="EMBL/GenBank/DDBJ databases">
        <authorList>
            <person name="Kuo A."/>
            <person name="Curtis B.A."/>
            <person name="Tanifuji G."/>
            <person name="Burki F."/>
            <person name="Gruber A."/>
            <person name="Irimia M."/>
            <person name="Maruyama S."/>
            <person name="Arias M.C."/>
            <person name="Ball S.G."/>
            <person name="Gile G.H."/>
            <person name="Hirakawa Y."/>
            <person name="Hopkins J.F."/>
            <person name="Rensing S.A."/>
            <person name="Schmutz J."/>
            <person name="Symeonidi A."/>
            <person name="Elias M."/>
            <person name="Eveleigh R.J."/>
            <person name="Herman E.K."/>
            <person name="Klute M.J."/>
            <person name="Nakayama T."/>
            <person name="Obornik M."/>
            <person name="Reyes-Prieto A."/>
            <person name="Armbrust E.V."/>
            <person name="Aves S.J."/>
            <person name="Beiko R.G."/>
            <person name="Coutinho P."/>
            <person name="Dacks J.B."/>
            <person name="Durnford D.G."/>
            <person name="Fast N.M."/>
            <person name="Green B.R."/>
            <person name="Grisdale C."/>
            <person name="Hempe F."/>
            <person name="Henrissat B."/>
            <person name="Hoppner M.P."/>
            <person name="Ishida K.-I."/>
            <person name="Kim E."/>
            <person name="Koreny L."/>
            <person name="Kroth P.G."/>
            <person name="Liu Y."/>
            <person name="Malik S.-B."/>
            <person name="Maier U.G."/>
            <person name="McRose D."/>
            <person name="Mock T."/>
            <person name="Neilson J.A."/>
            <person name="Onodera N.T."/>
            <person name="Poole A.M."/>
            <person name="Pritham E.J."/>
            <person name="Richards T.A."/>
            <person name="Rocap G."/>
            <person name="Roy S.W."/>
            <person name="Sarai C."/>
            <person name="Schaack S."/>
            <person name="Shirato S."/>
            <person name="Slamovits C.H."/>
            <person name="Spencer D.F."/>
            <person name="Suzuki S."/>
            <person name="Worden A.Z."/>
            <person name="Zauner S."/>
            <person name="Barry K."/>
            <person name="Bell C."/>
            <person name="Bharti A.K."/>
            <person name="Crow J.A."/>
            <person name="Grimwood J."/>
            <person name="Kramer R."/>
            <person name="Lindquist E."/>
            <person name="Lucas S."/>
            <person name="Salamov A."/>
            <person name="McFadden G.I."/>
            <person name="Lane C.E."/>
            <person name="Keeling P.J."/>
            <person name="Gray M.W."/>
            <person name="Grigoriev I.V."/>
            <person name="Archibald J.M."/>
        </authorList>
    </citation>
    <scope>NUCLEOTIDE SEQUENCE</scope>
    <source>
        <strain evidence="4">CCMP2712</strain>
    </source>
</reference>
<dbReference type="PaxDb" id="55529-EKX41059"/>
<accession>L1IYS9</accession>
<dbReference type="GeneID" id="17297799"/>
<evidence type="ECO:0000256" key="1">
    <source>
        <dbReference type="SAM" id="Phobius"/>
    </source>
</evidence>
<dbReference type="Proteomes" id="UP000011087">
    <property type="component" value="Unassembled WGS sequence"/>
</dbReference>
<keyword evidence="1" id="KW-0812">Transmembrane</keyword>
<sequence>MSARDGAHKIEIEAEDAQTEPILLLTPRRMDFKPGFSHFYMHVCGDFLQRSTAERKVYKLNPWLILFSHEPLSAVLTLLPVQIIFIIVGMLWIIFESISLRHIESTGYFSLSVEQGKIVSEFLFQDYLPKSHLACTWELSLQLATRYIIGASLMISGFLAIRNKFHRSKLVDPSVLIFAGLLDALLNLLIFFRMSSEGYEETALGGTRHQFMIYAITDLFFFPAPMLFSEMYVVEQVSLAHITIFGSALGAGVVRYESIVMLAVTILFLVYRELTRSRTLSEALHSSGVFEEEWNEVKGSHAMFRLTNALRNVRGWGPYGPTFILPSSDPRLVPGESEVDKEIDDEKLRRSNLDQLYAQALVIDPVFLSKVKSLAEASDGFFLAQSEAGEPQYVRWRDAMADPTLESTICWAKIKNATRAIEKVLLLCDTQVSRLTDVVRQSIIFKDLDHLCDCLDKIARDPEIEVVRIKNRLDPDFDSKISGGYRDIGINLRIVSTQTKKKGVEGHICELRLALMSLHRKTSTGMFQRYQRVKQVLRFRTGTSQLARKYADAPLRTRLWRLMFPIAPIQAVSPSDVWTSLLLCKASTDKSDDALTIFKGLFPGNILDDYLFTSAHGVVDAATSTIMYSSTPLRSASYKPFFQVLLFVISGAFAYSIASNSWLSARGVIANGKFSARHYRLDVNADPSIAVSAQSQSFPNRSFAMTRDSCRRFYPSAISVANSSIYYTFDEDIVANGWQIDLSATLSALAFHPYNFSLFRFEGGSDPQHSLREDWVLVNNFTCAEHPEISFCEANGTVADGQTISFDLRASWKDNLFFSFSTVQASSCFLGGVFSVLRKPNLVKFCIGSPFHVVGVAEIAVAFPLSLKDNSLMTLSWGIADFSLGMLMQFRERYSLQYLPLYVIFTTFFNIAFSTSWFEDPFDASYFPFTSYVLSGLWLYFRFKRDYLYRKAVKQVEPDRLKYDECWSRYISNEPCRKRLEKISALCRPHLSTRKVQQKCRRDPQLLRRDIAIFDPLIARYSNAGGSIFAPVKCGGIEYGPLYSLDQLYAQALVIDPVFLSKVKSLAEASDGFFLAQSEAGEPQYVRWRDAMADPTLESTICWAKIKNATRAIEKLVRSYDFCVYKLTDVVRQCIIFKDLDHLCDCLDKIARDPEIEVVRIKNRLDPDFDSKISGGYRDIGINLRIVSTQTKKKGVEGHICELQLLLEDFHKLKTLEGHKRHVQFRNLRCE</sequence>
<feature type="transmembrane region" description="Helical" evidence="1">
    <location>
        <begin position="213"/>
        <end position="233"/>
    </location>
</feature>
<dbReference type="EnsemblProtists" id="EKX41059">
    <property type="protein sequence ID" value="EKX41059"/>
    <property type="gene ID" value="GUITHDRAFT_112795"/>
</dbReference>
<dbReference type="KEGG" id="gtt:GUITHDRAFT_112795"/>
<feature type="transmembrane region" description="Helical" evidence="1">
    <location>
        <begin position="899"/>
        <end position="918"/>
    </location>
</feature>
<feature type="transmembrane region" description="Helical" evidence="1">
    <location>
        <begin position="253"/>
        <end position="271"/>
    </location>
</feature>
<reference evidence="2 4" key="1">
    <citation type="journal article" date="2012" name="Nature">
        <title>Algal genomes reveal evolutionary mosaicism and the fate of nucleomorphs.</title>
        <authorList>
            <consortium name="DOE Joint Genome Institute"/>
            <person name="Curtis B.A."/>
            <person name="Tanifuji G."/>
            <person name="Burki F."/>
            <person name="Gruber A."/>
            <person name="Irimia M."/>
            <person name="Maruyama S."/>
            <person name="Arias M.C."/>
            <person name="Ball S.G."/>
            <person name="Gile G.H."/>
            <person name="Hirakawa Y."/>
            <person name="Hopkins J.F."/>
            <person name="Kuo A."/>
            <person name="Rensing S.A."/>
            <person name="Schmutz J."/>
            <person name="Symeonidi A."/>
            <person name="Elias M."/>
            <person name="Eveleigh R.J."/>
            <person name="Herman E.K."/>
            <person name="Klute M.J."/>
            <person name="Nakayama T."/>
            <person name="Obornik M."/>
            <person name="Reyes-Prieto A."/>
            <person name="Armbrust E.V."/>
            <person name="Aves S.J."/>
            <person name="Beiko R.G."/>
            <person name="Coutinho P."/>
            <person name="Dacks J.B."/>
            <person name="Durnford D.G."/>
            <person name="Fast N.M."/>
            <person name="Green B.R."/>
            <person name="Grisdale C.J."/>
            <person name="Hempel F."/>
            <person name="Henrissat B."/>
            <person name="Hoppner M.P."/>
            <person name="Ishida K."/>
            <person name="Kim E."/>
            <person name="Koreny L."/>
            <person name="Kroth P.G."/>
            <person name="Liu Y."/>
            <person name="Malik S.B."/>
            <person name="Maier U.G."/>
            <person name="McRose D."/>
            <person name="Mock T."/>
            <person name="Neilson J.A."/>
            <person name="Onodera N.T."/>
            <person name="Poole A.M."/>
            <person name="Pritham E.J."/>
            <person name="Richards T.A."/>
            <person name="Rocap G."/>
            <person name="Roy S.W."/>
            <person name="Sarai C."/>
            <person name="Schaack S."/>
            <person name="Shirato S."/>
            <person name="Slamovits C.H."/>
            <person name="Spencer D.F."/>
            <person name="Suzuki S."/>
            <person name="Worden A.Z."/>
            <person name="Zauner S."/>
            <person name="Barry K."/>
            <person name="Bell C."/>
            <person name="Bharti A.K."/>
            <person name="Crow J.A."/>
            <person name="Grimwood J."/>
            <person name="Kramer R."/>
            <person name="Lindquist E."/>
            <person name="Lucas S."/>
            <person name="Salamov A."/>
            <person name="McFadden G.I."/>
            <person name="Lane C.E."/>
            <person name="Keeling P.J."/>
            <person name="Gray M.W."/>
            <person name="Grigoriev I.V."/>
            <person name="Archibald J.M."/>
        </authorList>
    </citation>
    <scope>NUCLEOTIDE SEQUENCE</scope>
    <source>
        <strain evidence="2 4">CCMP2712</strain>
    </source>
</reference>